<dbReference type="AlphaFoldDB" id="A0A2T0R8B0"/>
<dbReference type="RefSeq" id="WP_170127073.1">
    <property type="nucleotide sequence ID" value="NZ_PVZF01000002.1"/>
</dbReference>
<gene>
    <name evidence="2" type="ORF">CLV37_102315</name>
</gene>
<feature type="compositionally biased region" description="Basic and acidic residues" evidence="1">
    <location>
        <begin position="42"/>
        <end position="53"/>
    </location>
</feature>
<dbReference type="EMBL" id="PVZF01000002">
    <property type="protein sequence ID" value="PRY17354.1"/>
    <property type="molecule type" value="Genomic_DNA"/>
</dbReference>
<dbReference type="Proteomes" id="UP000238083">
    <property type="component" value="Unassembled WGS sequence"/>
</dbReference>
<feature type="compositionally biased region" description="Low complexity" evidence="1">
    <location>
        <begin position="1"/>
        <end position="23"/>
    </location>
</feature>
<reference evidence="2 3" key="1">
    <citation type="submission" date="2018-03" db="EMBL/GenBank/DDBJ databases">
        <title>Genomic Encyclopedia of Archaeal and Bacterial Type Strains, Phase II (KMG-II): from individual species to whole genera.</title>
        <authorList>
            <person name="Goeker M."/>
        </authorList>
    </citation>
    <scope>NUCLEOTIDE SEQUENCE [LARGE SCALE GENOMIC DNA]</scope>
    <source>
        <strain evidence="2 3">DSM 19711</strain>
    </source>
</reference>
<comment type="caution">
    <text evidence="2">The sequence shown here is derived from an EMBL/GenBank/DDBJ whole genome shotgun (WGS) entry which is preliminary data.</text>
</comment>
<sequence length="53" mass="5634">MTTRTPTATDRPSTATTATTTPRVGNAATAVLPPRPQTSRGRLLETLRARASR</sequence>
<organism evidence="2 3">
    <name type="scientific">Kineococcus rhizosphaerae</name>
    <dbReference type="NCBI Taxonomy" id="559628"/>
    <lineage>
        <taxon>Bacteria</taxon>
        <taxon>Bacillati</taxon>
        <taxon>Actinomycetota</taxon>
        <taxon>Actinomycetes</taxon>
        <taxon>Kineosporiales</taxon>
        <taxon>Kineosporiaceae</taxon>
        <taxon>Kineococcus</taxon>
    </lineage>
</organism>
<proteinExistence type="predicted"/>
<evidence type="ECO:0000256" key="1">
    <source>
        <dbReference type="SAM" id="MobiDB-lite"/>
    </source>
</evidence>
<evidence type="ECO:0000313" key="3">
    <source>
        <dbReference type="Proteomes" id="UP000238083"/>
    </source>
</evidence>
<keyword evidence="3" id="KW-1185">Reference proteome</keyword>
<name>A0A2T0R8B0_9ACTN</name>
<evidence type="ECO:0000313" key="2">
    <source>
        <dbReference type="EMBL" id="PRY17354.1"/>
    </source>
</evidence>
<protein>
    <submittedName>
        <fullName evidence="2">Uncharacterized protein</fullName>
    </submittedName>
</protein>
<accession>A0A2T0R8B0</accession>
<feature type="region of interest" description="Disordered" evidence="1">
    <location>
        <begin position="1"/>
        <end position="53"/>
    </location>
</feature>